<accession>A0A344TMH6</accession>
<keyword evidence="3" id="KW-1185">Reference proteome</keyword>
<dbReference type="AlphaFoldDB" id="A0A344TMH6"/>
<evidence type="ECO:0000313" key="2">
    <source>
        <dbReference type="EMBL" id="AXE19847.1"/>
    </source>
</evidence>
<dbReference type="Proteomes" id="UP000251993">
    <property type="component" value="Chromosome"/>
</dbReference>
<feature type="domain" description="Haem-binding" evidence="1">
    <location>
        <begin position="10"/>
        <end position="146"/>
    </location>
</feature>
<dbReference type="RefSeq" id="WP_114068615.1">
    <property type="nucleotide sequence ID" value="NZ_CP030850.1"/>
</dbReference>
<dbReference type="OrthoDB" id="196738at2"/>
<dbReference type="EMBL" id="CP030850">
    <property type="protein sequence ID" value="AXE19847.1"/>
    <property type="molecule type" value="Genomic_DNA"/>
</dbReference>
<reference evidence="2 3" key="1">
    <citation type="submission" date="2018-07" db="EMBL/GenBank/DDBJ databases">
        <title>Genome sequencing of Runella.</title>
        <authorList>
            <person name="Baek M.-G."/>
            <person name="Yi H."/>
        </authorList>
    </citation>
    <scope>NUCLEOTIDE SEQUENCE [LARGE SCALE GENOMIC DNA]</scope>
    <source>
        <strain evidence="2 3">HYN0085</strain>
    </source>
</reference>
<dbReference type="InterPro" id="IPR025992">
    <property type="entry name" value="Haem-bd"/>
</dbReference>
<evidence type="ECO:0000259" key="1">
    <source>
        <dbReference type="SMART" id="SM01235"/>
    </source>
</evidence>
<evidence type="ECO:0000313" key="3">
    <source>
        <dbReference type="Proteomes" id="UP000251993"/>
    </source>
</evidence>
<protein>
    <submittedName>
        <fullName evidence="2">Cytochrome C</fullName>
    </submittedName>
</protein>
<name>A0A344TMH6_9BACT</name>
<sequence>MIKKILIGLGVVLVAIQFFHPEKNLSDDRTYDVSTKYAMPEEVKSTLKVACDDCHSNKTEYPWYSNIQPVAWFLDHHVVDGKRHLNFSNFTSRPIAYQNHKFEETIEMIKEGEMPLPSYTYFGLHSGAKLTEAQKQTLISWAEANMDSLKANYPADSLVMRRPQGATPAK</sequence>
<dbReference type="KEGG" id="run:DR864_19910"/>
<gene>
    <name evidence="2" type="ORF">DR864_19910</name>
</gene>
<dbReference type="Pfam" id="PF14376">
    <property type="entry name" value="Haem_bd"/>
    <property type="match status" value="1"/>
</dbReference>
<proteinExistence type="predicted"/>
<organism evidence="2 3">
    <name type="scientific">Runella rosea</name>
    <dbReference type="NCBI Taxonomy" id="2259595"/>
    <lineage>
        <taxon>Bacteria</taxon>
        <taxon>Pseudomonadati</taxon>
        <taxon>Bacteroidota</taxon>
        <taxon>Cytophagia</taxon>
        <taxon>Cytophagales</taxon>
        <taxon>Spirosomataceae</taxon>
        <taxon>Runella</taxon>
    </lineage>
</organism>
<dbReference type="SMART" id="SM01235">
    <property type="entry name" value="Haem_bd"/>
    <property type="match status" value="1"/>
</dbReference>